<keyword evidence="2" id="KW-1185">Reference proteome</keyword>
<dbReference type="PANTHER" id="PTHR31722">
    <property type="entry name" value="OS06G0675200 PROTEIN"/>
    <property type="match status" value="1"/>
</dbReference>
<dbReference type="AlphaFoldDB" id="A0A9E7K7Z6"/>
<proteinExistence type="predicted"/>
<evidence type="ECO:0000313" key="1">
    <source>
        <dbReference type="EMBL" id="URE07462.1"/>
    </source>
</evidence>
<protein>
    <submittedName>
        <fullName evidence="1">Uncharacterized protein</fullName>
    </submittedName>
</protein>
<evidence type="ECO:0000313" key="2">
    <source>
        <dbReference type="Proteomes" id="UP001055439"/>
    </source>
</evidence>
<name>A0A9E7K7Z6_9LILI</name>
<dbReference type="OrthoDB" id="1927989at2759"/>
<accession>A0A9E7K7Z6</accession>
<gene>
    <name evidence="1" type="ORF">MUK42_20480</name>
</gene>
<dbReference type="Proteomes" id="UP001055439">
    <property type="component" value="Chromosome 5"/>
</dbReference>
<reference evidence="1" key="1">
    <citation type="submission" date="2022-05" db="EMBL/GenBank/DDBJ databases">
        <title>The Musa troglodytarum L. genome provides insights into the mechanism of non-climacteric behaviour and enrichment of carotenoids.</title>
        <authorList>
            <person name="Wang J."/>
        </authorList>
    </citation>
    <scope>NUCLEOTIDE SEQUENCE</scope>
    <source>
        <tissue evidence="1">Leaf</tissue>
    </source>
</reference>
<dbReference type="EMBL" id="CP097507">
    <property type="protein sequence ID" value="URE07462.1"/>
    <property type="molecule type" value="Genomic_DNA"/>
</dbReference>
<dbReference type="PANTHER" id="PTHR31722:SF62">
    <property type="entry name" value="EMB|CAB62433.1"/>
    <property type="match status" value="1"/>
</dbReference>
<sequence length="245" mass="26947">MACINMFNSDHQGLRGMPAAPRISFSSDFAVEPPATRTPAPPPDPNFEFAVGSHSMIDADQLFFKGRLLPLKDSHQSGPQRITTLREELGANDEDRVQLERPPRGTIKWKELLGLKKSHCSSAGAVASEVVAKKSHKKIEDELAVKPTQVNLIRSIPHLKSCICLNSEGTEKPISVPEVMTVEGAKAAKTDVAALGNQLCDAESEFRSVQMRRLLRWLFISLLSWGTDVLLSLSSSCDKQNRDTD</sequence>
<organism evidence="1 2">
    <name type="scientific">Musa troglodytarum</name>
    <name type="common">fe'i banana</name>
    <dbReference type="NCBI Taxonomy" id="320322"/>
    <lineage>
        <taxon>Eukaryota</taxon>
        <taxon>Viridiplantae</taxon>
        <taxon>Streptophyta</taxon>
        <taxon>Embryophyta</taxon>
        <taxon>Tracheophyta</taxon>
        <taxon>Spermatophyta</taxon>
        <taxon>Magnoliopsida</taxon>
        <taxon>Liliopsida</taxon>
        <taxon>Zingiberales</taxon>
        <taxon>Musaceae</taxon>
        <taxon>Musa</taxon>
    </lineage>
</organism>